<evidence type="ECO:0000313" key="2">
    <source>
        <dbReference type="EMBL" id="PQO26040.1"/>
    </source>
</evidence>
<reference evidence="2 3" key="1">
    <citation type="submission" date="2018-02" db="EMBL/GenBank/DDBJ databases">
        <title>Comparative genomes isolates from brazilian mangrove.</title>
        <authorList>
            <person name="Araujo J.E."/>
            <person name="Taketani R.G."/>
            <person name="Silva M.C.P."/>
            <person name="Loureco M.V."/>
            <person name="Andreote F.D."/>
        </authorList>
    </citation>
    <scope>NUCLEOTIDE SEQUENCE [LARGE SCALE GENOMIC DNA]</scope>
    <source>
        <strain evidence="2 3">HEX-2 MGV</strain>
    </source>
</reference>
<dbReference type="OrthoDB" id="215725at2"/>
<organism evidence="2 3">
    <name type="scientific">Blastopirellula marina</name>
    <dbReference type="NCBI Taxonomy" id="124"/>
    <lineage>
        <taxon>Bacteria</taxon>
        <taxon>Pseudomonadati</taxon>
        <taxon>Planctomycetota</taxon>
        <taxon>Planctomycetia</taxon>
        <taxon>Pirellulales</taxon>
        <taxon>Pirellulaceae</taxon>
        <taxon>Blastopirellula</taxon>
    </lineage>
</organism>
<dbReference type="Gene3D" id="2.60.40.10">
    <property type="entry name" value="Immunoglobulins"/>
    <property type="match status" value="1"/>
</dbReference>
<proteinExistence type="predicted"/>
<keyword evidence="1" id="KW-0732">Signal</keyword>
<dbReference type="AlphaFoldDB" id="A0A2S8F1M4"/>
<sequence>MKNRFLVVLLFGSLLLVGCQGGDTEAVTGTVTLDGTPLPNAEIVFTPEEGGRPGSAITNDSGKYDLRYTVDKPGAPAGKYTVVIRTGTSKLGSDGSEVKVPEVVPAKYNRKTELTAEIIDGRTNQFDFDLKSSN</sequence>
<accession>A0A2S8F1M4</accession>
<feature type="signal peptide" evidence="1">
    <location>
        <begin position="1"/>
        <end position="21"/>
    </location>
</feature>
<evidence type="ECO:0000313" key="3">
    <source>
        <dbReference type="Proteomes" id="UP000240009"/>
    </source>
</evidence>
<dbReference type="EMBL" id="PUIA01000069">
    <property type="protein sequence ID" value="PQO26040.1"/>
    <property type="molecule type" value="Genomic_DNA"/>
</dbReference>
<comment type="caution">
    <text evidence="2">The sequence shown here is derived from an EMBL/GenBank/DDBJ whole genome shotgun (WGS) entry which is preliminary data.</text>
</comment>
<protein>
    <recommendedName>
        <fullName evidence="4">Carboxypeptidase regulatory-like domain-containing protein</fullName>
    </recommendedName>
</protein>
<gene>
    <name evidence="2" type="ORF">C5Y96_21555</name>
</gene>
<dbReference type="PROSITE" id="PS51257">
    <property type="entry name" value="PROKAR_LIPOPROTEIN"/>
    <property type="match status" value="1"/>
</dbReference>
<dbReference type="SUPFAM" id="SSF49478">
    <property type="entry name" value="Cna protein B-type domain"/>
    <property type="match status" value="1"/>
</dbReference>
<dbReference type="Proteomes" id="UP000240009">
    <property type="component" value="Unassembled WGS sequence"/>
</dbReference>
<feature type="chain" id="PRO_5015540731" description="Carboxypeptidase regulatory-like domain-containing protein" evidence="1">
    <location>
        <begin position="22"/>
        <end position="134"/>
    </location>
</feature>
<evidence type="ECO:0000256" key="1">
    <source>
        <dbReference type="SAM" id="SignalP"/>
    </source>
</evidence>
<name>A0A2S8F1M4_9BACT</name>
<dbReference type="RefSeq" id="WP_105357689.1">
    <property type="nucleotide sequence ID" value="NZ_PUIA01000069.1"/>
</dbReference>
<dbReference type="InterPro" id="IPR013783">
    <property type="entry name" value="Ig-like_fold"/>
</dbReference>
<evidence type="ECO:0008006" key="4">
    <source>
        <dbReference type="Google" id="ProtNLM"/>
    </source>
</evidence>